<name>A0AAX2BHV9_CITAM</name>
<dbReference type="Proteomes" id="UP000245995">
    <property type="component" value="Chromosome CITRO92"/>
</dbReference>
<proteinExistence type="predicted"/>
<sequence>MNYVKILRGANLQNFNQNQWKTVSPFIKGAKLFPYFTNVFYVNRNSISFCLSEII</sequence>
<accession>A0AAX2BHV9</accession>
<dbReference type="AlphaFoldDB" id="A0AAX2BHV9"/>
<evidence type="ECO:0000313" key="1">
    <source>
        <dbReference type="EMBL" id="SAZ42507.1"/>
    </source>
</evidence>
<organism evidence="1 2">
    <name type="scientific">Citrobacter amalonaticus</name>
    <dbReference type="NCBI Taxonomy" id="35703"/>
    <lineage>
        <taxon>Bacteria</taxon>
        <taxon>Pseudomonadati</taxon>
        <taxon>Pseudomonadota</taxon>
        <taxon>Gammaproteobacteria</taxon>
        <taxon>Enterobacterales</taxon>
        <taxon>Enterobacteriaceae</taxon>
        <taxon>Citrobacter</taxon>
    </lineage>
</organism>
<gene>
    <name evidence="1" type="ORF">CITRO92_2110</name>
</gene>
<evidence type="ECO:0000313" key="2">
    <source>
        <dbReference type="Proteomes" id="UP000245995"/>
    </source>
</evidence>
<protein>
    <submittedName>
        <fullName evidence="1">Uncharacterized protein</fullName>
    </submittedName>
</protein>
<reference evidence="1 2" key="1">
    <citation type="submission" date="2016-04" db="EMBL/GenBank/DDBJ databases">
        <authorList>
            <person name="Regsiter A."/>
            <person name="William W."/>
        </authorList>
    </citation>
    <scope>NUCLEOTIDE SEQUENCE [LARGE SCALE GENOMIC DNA]</scope>
    <source>
        <strain evidence="1 2">92</strain>
    </source>
</reference>
<dbReference type="EMBL" id="LT556085">
    <property type="protein sequence ID" value="SAZ42507.1"/>
    <property type="molecule type" value="Genomic_DNA"/>
</dbReference>